<dbReference type="RefSeq" id="WP_127766219.1">
    <property type="nucleotide sequence ID" value="NZ_SADE01000002.1"/>
</dbReference>
<gene>
    <name evidence="5" type="ORF">EOI86_16390</name>
</gene>
<protein>
    <submittedName>
        <fullName evidence="5">Glycosyltransferase</fullName>
    </submittedName>
</protein>
<organism evidence="5 6">
    <name type="scientific">Hwanghaeella grinnelliae</name>
    <dbReference type="NCBI Taxonomy" id="2500179"/>
    <lineage>
        <taxon>Bacteria</taxon>
        <taxon>Pseudomonadati</taxon>
        <taxon>Pseudomonadota</taxon>
        <taxon>Alphaproteobacteria</taxon>
        <taxon>Rhodospirillales</taxon>
        <taxon>Rhodospirillaceae</taxon>
        <taxon>Hwanghaeella</taxon>
    </lineage>
</organism>
<keyword evidence="2 5" id="KW-0808">Transferase</keyword>
<sequence length="371" mass="40968">MPFRKPLHTDSSTTAMHFCFVLPSFTGGGAERVTLHLANGMRRKGHRTTVIVFNGTGPLRDLVDEEMPVIDLHKDRLRSAIWSLFATLRRERPDITFSSLGYVNVALLLARRFLPGRLVIREANLHALNDRMKGFDRLVYALSKWLYRDADLCIASSHTMEQALQAHHRVAPTKSTVIYNPVDIQTIRNSLEPQSTKADGIHIVAAGRLTAQKGFDRLLNAFADCAAGTHLTILGTGPEHDRLLNLATELGISDRVDFAGFVKQPWTILASADLFALPSRWEGMPNAALEALACGTPVLATHTSGAIHEVARLAEPDCVAVSKDWDEFVMRLKDWTKPTGTLPRDSLLPATFSLETAIARFEAETSTLVQA</sequence>
<dbReference type="OrthoDB" id="9781738at2"/>
<accession>A0A437QQE6</accession>
<evidence type="ECO:0000256" key="1">
    <source>
        <dbReference type="ARBA" id="ARBA00022676"/>
    </source>
</evidence>
<dbReference type="Pfam" id="PF00534">
    <property type="entry name" value="Glycos_transf_1"/>
    <property type="match status" value="1"/>
</dbReference>
<dbReference type="SUPFAM" id="SSF53756">
    <property type="entry name" value="UDP-Glycosyltransferase/glycogen phosphorylase"/>
    <property type="match status" value="1"/>
</dbReference>
<dbReference type="AlphaFoldDB" id="A0A437QQE6"/>
<feature type="domain" description="Glycosyltransferase subfamily 4-like N-terminal" evidence="4">
    <location>
        <begin position="28"/>
        <end position="185"/>
    </location>
</feature>
<dbReference type="PANTHER" id="PTHR12526">
    <property type="entry name" value="GLYCOSYLTRANSFERASE"/>
    <property type="match status" value="1"/>
</dbReference>
<reference evidence="6" key="1">
    <citation type="submission" date="2019-01" db="EMBL/GenBank/DDBJ databases">
        <title>Gri0909 isolated from a small marine red alga.</title>
        <authorList>
            <person name="Kim J."/>
            <person name="Jeong S.E."/>
            <person name="Jeon C.O."/>
        </authorList>
    </citation>
    <scope>NUCLEOTIDE SEQUENCE [LARGE SCALE GENOMIC DNA]</scope>
    <source>
        <strain evidence="6">Gri0909</strain>
    </source>
</reference>
<name>A0A437QQE6_9PROT</name>
<dbReference type="InterPro" id="IPR028098">
    <property type="entry name" value="Glyco_trans_4-like_N"/>
</dbReference>
<dbReference type="CDD" id="cd03811">
    <property type="entry name" value="GT4_GT28_WabH-like"/>
    <property type="match status" value="1"/>
</dbReference>
<feature type="domain" description="Glycosyl transferase family 1" evidence="3">
    <location>
        <begin position="198"/>
        <end position="336"/>
    </location>
</feature>
<dbReference type="Proteomes" id="UP000287447">
    <property type="component" value="Unassembled WGS sequence"/>
</dbReference>
<dbReference type="Gene3D" id="3.40.50.2000">
    <property type="entry name" value="Glycogen Phosphorylase B"/>
    <property type="match status" value="2"/>
</dbReference>
<evidence type="ECO:0000259" key="4">
    <source>
        <dbReference type="Pfam" id="PF13439"/>
    </source>
</evidence>
<keyword evidence="6" id="KW-1185">Reference proteome</keyword>
<dbReference type="EMBL" id="SADE01000002">
    <property type="protein sequence ID" value="RVU36743.1"/>
    <property type="molecule type" value="Genomic_DNA"/>
</dbReference>
<evidence type="ECO:0000313" key="6">
    <source>
        <dbReference type="Proteomes" id="UP000287447"/>
    </source>
</evidence>
<dbReference type="InterPro" id="IPR001296">
    <property type="entry name" value="Glyco_trans_1"/>
</dbReference>
<comment type="caution">
    <text evidence="5">The sequence shown here is derived from an EMBL/GenBank/DDBJ whole genome shotgun (WGS) entry which is preliminary data.</text>
</comment>
<keyword evidence="1" id="KW-0328">Glycosyltransferase</keyword>
<proteinExistence type="predicted"/>
<evidence type="ECO:0000256" key="2">
    <source>
        <dbReference type="ARBA" id="ARBA00022679"/>
    </source>
</evidence>
<dbReference type="PANTHER" id="PTHR12526:SF510">
    <property type="entry name" value="D-INOSITOL 3-PHOSPHATE GLYCOSYLTRANSFERASE"/>
    <property type="match status" value="1"/>
</dbReference>
<dbReference type="Pfam" id="PF13439">
    <property type="entry name" value="Glyco_transf_4"/>
    <property type="match status" value="1"/>
</dbReference>
<evidence type="ECO:0000259" key="3">
    <source>
        <dbReference type="Pfam" id="PF00534"/>
    </source>
</evidence>
<evidence type="ECO:0000313" key="5">
    <source>
        <dbReference type="EMBL" id="RVU36743.1"/>
    </source>
</evidence>
<dbReference type="GO" id="GO:0016757">
    <property type="term" value="F:glycosyltransferase activity"/>
    <property type="evidence" value="ECO:0007669"/>
    <property type="project" value="UniProtKB-KW"/>
</dbReference>